<keyword evidence="1" id="KW-0472">Membrane</keyword>
<gene>
    <name evidence="2" type="ORF">CRENPOLYSF1_820001</name>
</gene>
<feature type="transmembrane region" description="Helical" evidence="1">
    <location>
        <begin position="28"/>
        <end position="55"/>
    </location>
</feature>
<sequence>MVFSSPGVVAVAGSRVLPASGLALVAQVVPVLAAGGVSFAVGCCSGADAALLALVSPSRVRCFAAFGSGGVGSGQFSAVAAVSAFSGSGGFVQWWAGGSVFVPLRVRLARRTRAVVGAASVGLLVFFGSPNSRGSLLACQCAVLRGLPVVAFPCGFSGALLPSLGSGSWVAVGGTGVWSSAFLWVQTQQKCI</sequence>
<evidence type="ECO:0000313" key="3">
    <source>
        <dbReference type="Proteomes" id="UP000195667"/>
    </source>
</evidence>
<accession>A0A1R4HID7</accession>
<name>A0A1R4HID7_9GAMM</name>
<evidence type="ECO:0000313" key="2">
    <source>
        <dbReference type="EMBL" id="SJM95959.1"/>
    </source>
</evidence>
<keyword evidence="1" id="KW-1133">Transmembrane helix</keyword>
<keyword evidence="3" id="KW-1185">Reference proteome</keyword>
<reference evidence="3" key="1">
    <citation type="submission" date="2017-02" db="EMBL/GenBank/DDBJ databases">
        <authorList>
            <person name="Daims H."/>
        </authorList>
    </citation>
    <scope>NUCLEOTIDE SEQUENCE [LARGE SCALE GENOMIC DNA]</scope>
</reference>
<protein>
    <submittedName>
        <fullName evidence="2">Uncharacterized protein</fullName>
    </submittedName>
</protein>
<dbReference type="Proteomes" id="UP000195667">
    <property type="component" value="Unassembled WGS sequence"/>
</dbReference>
<evidence type="ECO:0000256" key="1">
    <source>
        <dbReference type="SAM" id="Phobius"/>
    </source>
</evidence>
<dbReference type="EMBL" id="FUKI01000162">
    <property type="protein sequence ID" value="SJM95959.1"/>
    <property type="molecule type" value="Genomic_DNA"/>
</dbReference>
<dbReference type="AlphaFoldDB" id="A0A1R4HID7"/>
<organism evidence="2 3">
    <name type="scientific">Crenothrix polyspora</name>
    <dbReference type="NCBI Taxonomy" id="360316"/>
    <lineage>
        <taxon>Bacteria</taxon>
        <taxon>Pseudomonadati</taxon>
        <taxon>Pseudomonadota</taxon>
        <taxon>Gammaproteobacteria</taxon>
        <taxon>Methylococcales</taxon>
        <taxon>Crenotrichaceae</taxon>
        <taxon>Crenothrix</taxon>
    </lineage>
</organism>
<keyword evidence="1" id="KW-0812">Transmembrane</keyword>
<feature type="transmembrane region" description="Helical" evidence="1">
    <location>
        <begin position="167"/>
        <end position="185"/>
    </location>
</feature>
<proteinExistence type="predicted"/>